<comment type="caution">
    <text evidence="2">The sequence shown here is derived from an EMBL/GenBank/DDBJ whole genome shotgun (WGS) entry which is preliminary data.</text>
</comment>
<keyword evidence="3" id="KW-1185">Reference proteome</keyword>
<dbReference type="InterPro" id="IPR008974">
    <property type="entry name" value="TRAF-like"/>
</dbReference>
<protein>
    <submittedName>
        <fullName evidence="2">MATH domain-containing protein</fullName>
    </submittedName>
</protein>
<accession>A0A1Q3BVW9</accession>
<dbReference type="Pfam" id="PF22486">
    <property type="entry name" value="MATH_2"/>
    <property type="match status" value="2"/>
</dbReference>
<feature type="domain" description="MATH" evidence="1">
    <location>
        <begin position="1"/>
        <end position="102"/>
    </location>
</feature>
<organism evidence="2 3">
    <name type="scientific">Cephalotus follicularis</name>
    <name type="common">Albany pitcher plant</name>
    <dbReference type="NCBI Taxonomy" id="3775"/>
    <lineage>
        <taxon>Eukaryota</taxon>
        <taxon>Viridiplantae</taxon>
        <taxon>Streptophyta</taxon>
        <taxon>Embryophyta</taxon>
        <taxon>Tracheophyta</taxon>
        <taxon>Spermatophyta</taxon>
        <taxon>Magnoliopsida</taxon>
        <taxon>eudicotyledons</taxon>
        <taxon>Gunneridae</taxon>
        <taxon>Pentapetalae</taxon>
        <taxon>rosids</taxon>
        <taxon>fabids</taxon>
        <taxon>Oxalidales</taxon>
        <taxon>Cephalotaceae</taxon>
        <taxon>Cephalotus</taxon>
    </lineage>
</organism>
<dbReference type="Gene3D" id="2.60.210.10">
    <property type="entry name" value="Apoptosis, Tumor Necrosis Factor Receptor Associated Protein 2, Chain A"/>
    <property type="match status" value="2"/>
</dbReference>
<dbReference type="EMBL" id="BDDD01000971">
    <property type="protein sequence ID" value="GAV72130.1"/>
    <property type="molecule type" value="Genomic_DNA"/>
</dbReference>
<dbReference type="OrthoDB" id="192247at2759"/>
<feature type="non-terminal residue" evidence="2">
    <location>
        <position position="1"/>
    </location>
</feature>
<name>A0A1Q3BVW9_CEPFO</name>
<gene>
    <name evidence="2" type="ORF">CFOL_v3_15619</name>
</gene>
<feature type="domain" description="MATH" evidence="1">
    <location>
        <begin position="123"/>
        <end position="213"/>
    </location>
</feature>
<dbReference type="PANTHER" id="PTHR46162:SF40">
    <property type="entry name" value="TRAF-LIKE FAMILY PROTEIN"/>
    <property type="match status" value="1"/>
</dbReference>
<evidence type="ECO:0000259" key="1">
    <source>
        <dbReference type="PROSITE" id="PS50144"/>
    </source>
</evidence>
<dbReference type="AlphaFoldDB" id="A0A1Q3BVW9"/>
<evidence type="ECO:0000313" key="2">
    <source>
        <dbReference type="EMBL" id="GAV72130.1"/>
    </source>
</evidence>
<dbReference type="InterPro" id="IPR002083">
    <property type="entry name" value="MATH/TRAF_dom"/>
</dbReference>
<sequence length="213" mass="24510">RLVLYPSGDKKRNGKGHISLYVTMVDTETLPSVWEVHVDLKLFVYDHKEDKYLTIQDANGSVCRFHEMETENGFAQLLPLDIFKDDFNGYLVDDCCAFGAEIFVIKGTCRMDSFPRAKEHVPYYTYTWEIKKFSALLLDSYDSKEFTAGGMKWKLRIYPQGHSTSSGLMISGFLALMDRQTLPLHSKVCAEYKLPIKNKDQSKHKEKKGNVIF</sequence>
<evidence type="ECO:0000313" key="3">
    <source>
        <dbReference type="Proteomes" id="UP000187406"/>
    </source>
</evidence>
<dbReference type="PANTHER" id="PTHR46162">
    <property type="entry name" value="TRAF-LIKE FAMILY PROTEIN"/>
    <property type="match status" value="1"/>
</dbReference>
<dbReference type="STRING" id="3775.A0A1Q3BVW9"/>
<reference evidence="3" key="1">
    <citation type="submission" date="2016-04" db="EMBL/GenBank/DDBJ databases">
        <title>Cephalotus genome sequencing.</title>
        <authorList>
            <person name="Fukushima K."/>
            <person name="Hasebe M."/>
            <person name="Fang X."/>
        </authorList>
    </citation>
    <scope>NUCLEOTIDE SEQUENCE [LARGE SCALE GENOMIC DNA]</scope>
    <source>
        <strain evidence="3">cv. St1</strain>
    </source>
</reference>
<proteinExistence type="predicted"/>
<dbReference type="Proteomes" id="UP000187406">
    <property type="component" value="Unassembled WGS sequence"/>
</dbReference>
<feature type="non-terminal residue" evidence="2">
    <location>
        <position position="213"/>
    </location>
</feature>
<dbReference type="PROSITE" id="PS50144">
    <property type="entry name" value="MATH"/>
    <property type="match status" value="2"/>
</dbReference>
<dbReference type="SUPFAM" id="SSF49599">
    <property type="entry name" value="TRAF domain-like"/>
    <property type="match status" value="2"/>
</dbReference>
<dbReference type="CDD" id="cd00121">
    <property type="entry name" value="MATH"/>
    <property type="match status" value="2"/>
</dbReference>
<dbReference type="InParanoid" id="A0A1Q3BVW9"/>